<dbReference type="EMBL" id="JAQJAC010000010">
    <property type="protein sequence ID" value="KAJ5569144.1"/>
    <property type="molecule type" value="Genomic_DNA"/>
</dbReference>
<evidence type="ECO:0000313" key="3">
    <source>
        <dbReference type="Proteomes" id="UP001216150"/>
    </source>
</evidence>
<gene>
    <name evidence="2" type="ORF">N7450_011630</name>
</gene>
<reference evidence="2 3" key="1">
    <citation type="journal article" date="2023" name="IMA Fungus">
        <title>Comparative genomic study of the Penicillium genus elucidates a diverse pangenome and 15 lateral gene transfer events.</title>
        <authorList>
            <person name="Petersen C."/>
            <person name="Sorensen T."/>
            <person name="Nielsen M.R."/>
            <person name="Sondergaard T.E."/>
            <person name="Sorensen J.L."/>
            <person name="Fitzpatrick D.A."/>
            <person name="Frisvad J.C."/>
            <person name="Nielsen K.L."/>
        </authorList>
    </citation>
    <scope>NUCLEOTIDE SEQUENCE [LARGE SCALE GENOMIC DNA]</scope>
    <source>
        <strain evidence="2 3">IBT 29057</strain>
    </source>
</reference>
<organism evidence="2 3">
    <name type="scientific">Penicillium hetheringtonii</name>
    <dbReference type="NCBI Taxonomy" id="911720"/>
    <lineage>
        <taxon>Eukaryota</taxon>
        <taxon>Fungi</taxon>
        <taxon>Dikarya</taxon>
        <taxon>Ascomycota</taxon>
        <taxon>Pezizomycotina</taxon>
        <taxon>Eurotiomycetes</taxon>
        <taxon>Eurotiomycetidae</taxon>
        <taxon>Eurotiales</taxon>
        <taxon>Aspergillaceae</taxon>
        <taxon>Penicillium</taxon>
    </lineage>
</organism>
<evidence type="ECO:0000313" key="2">
    <source>
        <dbReference type="EMBL" id="KAJ5569144.1"/>
    </source>
</evidence>
<dbReference type="Proteomes" id="UP001216150">
    <property type="component" value="Unassembled WGS sequence"/>
</dbReference>
<proteinExistence type="predicted"/>
<feature type="region of interest" description="Disordered" evidence="1">
    <location>
        <begin position="1"/>
        <end position="39"/>
    </location>
</feature>
<protein>
    <submittedName>
        <fullName evidence="2">Uncharacterized protein</fullName>
    </submittedName>
</protein>
<evidence type="ECO:0000256" key="1">
    <source>
        <dbReference type="SAM" id="MobiDB-lite"/>
    </source>
</evidence>
<feature type="compositionally biased region" description="Polar residues" evidence="1">
    <location>
        <begin position="28"/>
        <end position="39"/>
    </location>
</feature>
<name>A0AAD6DCF5_9EURO</name>
<keyword evidence="3" id="KW-1185">Reference proteome</keyword>
<comment type="caution">
    <text evidence="2">The sequence shown here is derived from an EMBL/GenBank/DDBJ whole genome shotgun (WGS) entry which is preliminary data.</text>
</comment>
<sequence length="103" mass="11502">MPSRSQEYTARGFSPSIEADAEGHMPNRTASSSRVTSNSVLELPRGHSDWGLAAYTHDRGHDLEARSFSFRNDDVRSVAFNRGYPADRDQGDYAYSFGRVILC</sequence>
<dbReference type="AlphaFoldDB" id="A0AAD6DCF5"/>
<accession>A0AAD6DCF5</accession>